<dbReference type="EMBL" id="MEUT01000007">
    <property type="protein sequence ID" value="OGC51954.1"/>
    <property type="molecule type" value="Genomic_DNA"/>
</dbReference>
<feature type="domain" description="CMP/dCMP-type deaminase" evidence="5">
    <location>
        <begin position="16"/>
        <end position="144"/>
    </location>
</feature>
<evidence type="ECO:0000256" key="2">
    <source>
        <dbReference type="ARBA" id="ARBA00022723"/>
    </source>
</evidence>
<name>A0A1F4V414_UNCKA</name>
<evidence type="ECO:0000256" key="1">
    <source>
        <dbReference type="ARBA" id="ARBA00006576"/>
    </source>
</evidence>
<dbReference type="Proteomes" id="UP000177371">
    <property type="component" value="Unassembled WGS sequence"/>
</dbReference>
<evidence type="ECO:0000259" key="5">
    <source>
        <dbReference type="PROSITE" id="PS51747"/>
    </source>
</evidence>
<dbReference type="GO" id="GO:0005737">
    <property type="term" value="C:cytoplasm"/>
    <property type="evidence" value="ECO:0007669"/>
    <property type="project" value="TreeGrafter"/>
</dbReference>
<dbReference type="Pfam" id="PF00383">
    <property type="entry name" value="dCMP_cyt_deam_1"/>
    <property type="match status" value="1"/>
</dbReference>
<keyword evidence="2" id="KW-0479">Metal-binding</keyword>
<dbReference type="GO" id="GO:0004132">
    <property type="term" value="F:dCMP deaminase activity"/>
    <property type="evidence" value="ECO:0007669"/>
    <property type="project" value="TreeGrafter"/>
</dbReference>
<dbReference type="InterPro" id="IPR015517">
    <property type="entry name" value="dCMP_deaminase-rel"/>
</dbReference>
<dbReference type="PANTHER" id="PTHR11086">
    <property type="entry name" value="DEOXYCYTIDYLATE DEAMINASE-RELATED"/>
    <property type="match status" value="1"/>
</dbReference>
<keyword evidence="3" id="KW-0378">Hydrolase</keyword>
<protein>
    <recommendedName>
        <fullName evidence="5">CMP/dCMP-type deaminase domain-containing protein</fullName>
    </recommendedName>
</protein>
<accession>A0A1F4V414</accession>
<proteinExistence type="inferred from homology"/>
<organism evidence="6 7">
    <name type="scientific">candidate division WWE3 bacterium RBG_16_37_10</name>
    <dbReference type="NCBI Taxonomy" id="1802610"/>
    <lineage>
        <taxon>Bacteria</taxon>
        <taxon>Katanobacteria</taxon>
    </lineage>
</organism>
<dbReference type="Gene3D" id="3.40.140.10">
    <property type="entry name" value="Cytidine Deaminase, domain 2"/>
    <property type="match status" value="1"/>
</dbReference>
<gene>
    <name evidence="6" type="ORF">A2W32_01985</name>
</gene>
<dbReference type="SUPFAM" id="SSF53927">
    <property type="entry name" value="Cytidine deaminase-like"/>
    <property type="match status" value="1"/>
</dbReference>
<dbReference type="STRING" id="1802610.A2W32_01985"/>
<evidence type="ECO:0000256" key="3">
    <source>
        <dbReference type="ARBA" id="ARBA00022801"/>
    </source>
</evidence>
<keyword evidence="4" id="KW-0862">Zinc</keyword>
<evidence type="ECO:0000256" key="4">
    <source>
        <dbReference type="ARBA" id="ARBA00022833"/>
    </source>
</evidence>
<dbReference type="InterPro" id="IPR016192">
    <property type="entry name" value="APOBEC/CMP_deaminase_Zn-bd"/>
</dbReference>
<dbReference type="InterPro" id="IPR016193">
    <property type="entry name" value="Cytidine_deaminase-like"/>
</dbReference>
<comment type="caution">
    <text evidence="6">The sequence shown here is derived from an EMBL/GenBank/DDBJ whole genome shotgun (WGS) entry which is preliminary data.</text>
</comment>
<reference evidence="6 7" key="1">
    <citation type="journal article" date="2016" name="Nat. Commun.">
        <title>Thousands of microbial genomes shed light on interconnected biogeochemical processes in an aquifer system.</title>
        <authorList>
            <person name="Anantharaman K."/>
            <person name="Brown C.T."/>
            <person name="Hug L.A."/>
            <person name="Sharon I."/>
            <person name="Castelle C.J."/>
            <person name="Probst A.J."/>
            <person name="Thomas B.C."/>
            <person name="Singh A."/>
            <person name="Wilkins M.J."/>
            <person name="Karaoz U."/>
            <person name="Brodie E.L."/>
            <person name="Williams K.H."/>
            <person name="Hubbard S.S."/>
            <person name="Banfield J.F."/>
        </authorList>
    </citation>
    <scope>NUCLEOTIDE SEQUENCE [LARGE SCALE GENOMIC DNA]</scope>
</reference>
<dbReference type="PROSITE" id="PS00903">
    <property type="entry name" value="CYT_DCMP_DEAMINASES_1"/>
    <property type="match status" value="1"/>
</dbReference>
<evidence type="ECO:0000313" key="6">
    <source>
        <dbReference type="EMBL" id="OGC51954.1"/>
    </source>
</evidence>
<dbReference type="PANTHER" id="PTHR11086:SF18">
    <property type="entry name" value="DEOXYCYTIDYLATE DEAMINASE"/>
    <property type="match status" value="1"/>
</dbReference>
<dbReference type="GO" id="GO:0008270">
    <property type="term" value="F:zinc ion binding"/>
    <property type="evidence" value="ECO:0007669"/>
    <property type="project" value="InterPro"/>
</dbReference>
<evidence type="ECO:0000313" key="7">
    <source>
        <dbReference type="Proteomes" id="UP000177371"/>
    </source>
</evidence>
<dbReference type="PROSITE" id="PS51747">
    <property type="entry name" value="CYT_DCMP_DEAMINASES_2"/>
    <property type="match status" value="1"/>
</dbReference>
<sequence>MSNKFTGSNSESLFNKSDVEFMKKACLLCDKSNCEVRTAVICVKNGKIIGEAHNEIFEFEMKAKNKSGKPEREVALHAEAALMADCALKGISIRNAKVYCTRYPCVNCTRMLIKAGIKMIYYMSDLFATGNEAESLFKDHGIPVVQLKESLVWAK</sequence>
<comment type="similarity">
    <text evidence="1">Belongs to the cytidine and deoxycytidylate deaminase family.</text>
</comment>
<dbReference type="AlphaFoldDB" id="A0A1F4V414"/>
<dbReference type="InterPro" id="IPR002125">
    <property type="entry name" value="CMP_dCMP_dom"/>
</dbReference>